<dbReference type="InterPro" id="IPR039425">
    <property type="entry name" value="RNA_pol_sigma-70-like"/>
</dbReference>
<dbReference type="PANTHER" id="PTHR43133:SF50">
    <property type="entry name" value="ECF RNA POLYMERASE SIGMA FACTOR SIGM"/>
    <property type="match status" value="1"/>
</dbReference>
<dbReference type="InterPro" id="IPR013325">
    <property type="entry name" value="RNA_pol_sigma_r2"/>
</dbReference>
<keyword evidence="3" id="KW-0731">Sigma factor</keyword>
<dbReference type="GO" id="GO:0003677">
    <property type="term" value="F:DNA binding"/>
    <property type="evidence" value="ECO:0007669"/>
    <property type="project" value="UniProtKB-KW"/>
</dbReference>
<dbReference type="CDD" id="cd06171">
    <property type="entry name" value="Sigma70_r4"/>
    <property type="match status" value="1"/>
</dbReference>
<feature type="domain" description="RNA polymerase sigma-70 region 2" evidence="6">
    <location>
        <begin position="31"/>
        <end position="90"/>
    </location>
</feature>
<comment type="caution">
    <text evidence="8">The sequence shown here is derived from an EMBL/GenBank/DDBJ whole genome shotgun (WGS) entry which is preliminary data.</text>
</comment>
<name>A0A561BSB7_9ACTN</name>
<dbReference type="InterPro" id="IPR007627">
    <property type="entry name" value="RNA_pol_sigma70_r2"/>
</dbReference>
<dbReference type="RefSeq" id="WP_238334814.1">
    <property type="nucleotide sequence ID" value="NZ_VIVK01000001.1"/>
</dbReference>
<protein>
    <submittedName>
        <fullName evidence="8">RNA polymerase sigma-70 factor (Sigma-E family)</fullName>
    </submittedName>
</protein>
<evidence type="ECO:0000259" key="7">
    <source>
        <dbReference type="Pfam" id="PF08281"/>
    </source>
</evidence>
<dbReference type="Proteomes" id="UP000318380">
    <property type="component" value="Unassembled WGS sequence"/>
</dbReference>
<evidence type="ECO:0000313" key="9">
    <source>
        <dbReference type="Proteomes" id="UP000318380"/>
    </source>
</evidence>
<dbReference type="EMBL" id="VIVK01000001">
    <property type="protein sequence ID" value="TWD81775.1"/>
    <property type="molecule type" value="Genomic_DNA"/>
</dbReference>
<evidence type="ECO:0000256" key="2">
    <source>
        <dbReference type="ARBA" id="ARBA00023015"/>
    </source>
</evidence>
<reference evidence="8 9" key="1">
    <citation type="submission" date="2019-06" db="EMBL/GenBank/DDBJ databases">
        <title>Sequencing the genomes of 1000 actinobacteria strains.</title>
        <authorList>
            <person name="Klenk H.-P."/>
        </authorList>
    </citation>
    <scope>NUCLEOTIDE SEQUENCE [LARGE SCALE GENOMIC DNA]</scope>
    <source>
        <strain evidence="8 9">DSM 24683</strain>
    </source>
</reference>
<dbReference type="Pfam" id="PF04542">
    <property type="entry name" value="Sigma70_r2"/>
    <property type="match status" value="1"/>
</dbReference>
<dbReference type="InterPro" id="IPR014284">
    <property type="entry name" value="RNA_pol_sigma-70_dom"/>
</dbReference>
<keyword evidence="5" id="KW-0804">Transcription</keyword>
<dbReference type="NCBIfam" id="TIGR02983">
    <property type="entry name" value="SigE-fam_strep"/>
    <property type="match status" value="1"/>
</dbReference>
<feature type="domain" description="RNA polymerase sigma factor 70 region 4 type 2" evidence="7">
    <location>
        <begin position="117"/>
        <end position="169"/>
    </location>
</feature>
<evidence type="ECO:0000256" key="4">
    <source>
        <dbReference type="ARBA" id="ARBA00023125"/>
    </source>
</evidence>
<dbReference type="SUPFAM" id="SSF88659">
    <property type="entry name" value="Sigma3 and sigma4 domains of RNA polymerase sigma factors"/>
    <property type="match status" value="1"/>
</dbReference>
<sequence length="190" mass="21170">MSAQTVAHLAGVGIRPATVTVDFTDYVTLRYRQLLGTAYLLTRDRGLAEDLVQTTLAKAWRSWHRIEADDPDAYVRRVLVNTFRAGWRVKRGKREFTAEVVPERPVTGEYEASDRRAALLAALARLPRRMRAMVVLRYFEDLTEAATADALGCSVGTVKSQTSRALAKLRQDPTLTGLWDFGSDDTGALL</sequence>
<organism evidence="8 9">
    <name type="scientific">Kribbella amoyensis</name>
    <dbReference type="NCBI Taxonomy" id="996641"/>
    <lineage>
        <taxon>Bacteria</taxon>
        <taxon>Bacillati</taxon>
        <taxon>Actinomycetota</taxon>
        <taxon>Actinomycetes</taxon>
        <taxon>Propionibacteriales</taxon>
        <taxon>Kribbellaceae</taxon>
        <taxon>Kribbella</taxon>
    </lineage>
</organism>
<evidence type="ECO:0000313" key="8">
    <source>
        <dbReference type="EMBL" id="TWD81775.1"/>
    </source>
</evidence>
<keyword evidence="2" id="KW-0805">Transcription regulation</keyword>
<accession>A0A561BSB7</accession>
<dbReference type="Gene3D" id="1.10.1740.10">
    <property type="match status" value="1"/>
</dbReference>
<dbReference type="GO" id="GO:0016987">
    <property type="term" value="F:sigma factor activity"/>
    <property type="evidence" value="ECO:0007669"/>
    <property type="project" value="UniProtKB-KW"/>
</dbReference>
<dbReference type="NCBIfam" id="TIGR02937">
    <property type="entry name" value="sigma70-ECF"/>
    <property type="match status" value="1"/>
</dbReference>
<dbReference type="InterPro" id="IPR013324">
    <property type="entry name" value="RNA_pol_sigma_r3/r4-like"/>
</dbReference>
<evidence type="ECO:0000256" key="3">
    <source>
        <dbReference type="ARBA" id="ARBA00023082"/>
    </source>
</evidence>
<dbReference type="AlphaFoldDB" id="A0A561BSB7"/>
<dbReference type="SUPFAM" id="SSF88946">
    <property type="entry name" value="Sigma2 domain of RNA polymerase sigma factors"/>
    <property type="match status" value="1"/>
</dbReference>
<dbReference type="InterPro" id="IPR013249">
    <property type="entry name" value="RNA_pol_sigma70_r4_t2"/>
</dbReference>
<evidence type="ECO:0000256" key="1">
    <source>
        <dbReference type="ARBA" id="ARBA00010641"/>
    </source>
</evidence>
<keyword evidence="4" id="KW-0238">DNA-binding</keyword>
<comment type="similarity">
    <text evidence="1">Belongs to the sigma-70 factor family. ECF subfamily.</text>
</comment>
<dbReference type="PANTHER" id="PTHR43133">
    <property type="entry name" value="RNA POLYMERASE ECF-TYPE SIGMA FACTO"/>
    <property type="match status" value="1"/>
</dbReference>
<keyword evidence="9" id="KW-1185">Reference proteome</keyword>
<evidence type="ECO:0000256" key="5">
    <source>
        <dbReference type="ARBA" id="ARBA00023163"/>
    </source>
</evidence>
<dbReference type="Pfam" id="PF08281">
    <property type="entry name" value="Sigma70_r4_2"/>
    <property type="match status" value="1"/>
</dbReference>
<gene>
    <name evidence="8" type="ORF">FB561_2897</name>
</gene>
<dbReference type="InterPro" id="IPR014325">
    <property type="entry name" value="RNA_pol_sigma-E_actinobac"/>
</dbReference>
<dbReference type="GO" id="GO:0006352">
    <property type="term" value="P:DNA-templated transcription initiation"/>
    <property type="evidence" value="ECO:0007669"/>
    <property type="project" value="InterPro"/>
</dbReference>
<proteinExistence type="inferred from homology"/>
<dbReference type="InterPro" id="IPR036388">
    <property type="entry name" value="WH-like_DNA-bd_sf"/>
</dbReference>
<dbReference type="Gene3D" id="1.10.10.10">
    <property type="entry name" value="Winged helix-like DNA-binding domain superfamily/Winged helix DNA-binding domain"/>
    <property type="match status" value="1"/>
</dbReference>
<evidence type="ECO:0000259" key="6">
    <source>
        <dbReference type="Pfam" id="PF04542"/>
    </source>
</evidence>